<accession>A0A1N7HI69</accession>
<evidence type="ECO:0000256" key="3">
    <source>
        <dbReference type="ARBA" id="ARBA00023274"/>
    </source>
</evidence>
<dbReference type="GO" id="GO:1990904">
    <property type="term" value="C:ribonucleoprotein complex"/>
    <property type="evidence" value="ECO:0007669"/>
    <property type="project" value="UniProtKB-KW"/>
</dbReference>
<dbReference type="SUPFAM" id="SSF143800">
    <property type="entry name" value="L28p-like"/>
    <property type="match status" value="1"/>
</dbReference>
<keyword evidence="2 5" id="KW-0689">Ribosomal protein</keyword>
<dbReference type="STRING" id="58117.SAMN05421833_15218"/>
<dbReference type="GO" id="GO:0003735">
    <property type="term" value="F:structural constituent of ribosome"/>
    <property type="evidence" value="ECO:0007669"/>
    <property type="project" value="InterPro"/>
</dbReference>
<dbReference type="PANTHER" id="PTHR13528:SF2">
    <property type="entry name" value="LARGE RIBOSOMAL SUBUNIT PROTEIN BL28M"/>
    <property type="match status" value="1"/>
</dbReference>
<evidence type="ECO:0000313" key="6">
    <source>
        <dbReference type="EMBL" id="SIS24576.1"/>
    </source>
</evidence>
<comment type="similarity">
    <text evidence="1 5">Belongs to the bacterial ribosomal protein bL28 family.</text>
</comment>
<proteinExistence type="inferred from homology"/>
<dbReference type="HAMAP" id="MF_00373">
    <property type="entry name" value="Ribosomal_bL28"/>
    <property type="match status" value="1"/>
</dbReference>
<dbReference type="Pfam" id="PF00830">
    <property type="entry name" value="Ribosomal_L28"/>
    <property type="match status" value="1"/>
</dbReference>
<dbReference type="EMBL" id="FTNI01000052">
    <property type="protein sequence ID" value="SIS24576.1"/>
    <property type="molecule type" value="Genomic_DNA"/>
</dbReference>
<protein>
    <recommendedName>
        <fullName evidence="4 5">Large ribosomal subunit protein bL28</fullName>
    </recommendedName>
</protein>
<evidence type="ECO:0000256" key="5">
    <source>
        <dbReference type="HAMAP-Rule" id="MF_00373"/>
    </source>
</evidence>
<dbReference type="Proteomes" id="UP000186096">
    <property type="component" value="Unassembled WGS sequence"/>
</dbReference>
<sequence>MSAHCQLTGAAPVFGNRVSHSHRRTRRRWNPNIQHRRYWLPSENRHVRLTLSARAIRTLDKIGIEAAVTRIRARGEKI</sequence>
<evidence type="ECO:0000313" key="7">
    <source>
        <dbReference type="Proteomes" id="UP000186096"/>
    </source>
</evidence>
<evidence type="ECO:0000256" key="2">
    <source>
        <dbReference type="ARBA" id="ARBA00022980"/>
    </source>
</evidence>
<dbReference type="InterPro" id="IPR034704">
    <property type="entry name" value="Ribosomal_bL28/bL31-like_sf"/>
</dbReference>
<evidence type="ECO:0000256" key="4">
    <source>
        <dbReference type="ARBA" id="ARBA00035174"/>
    </source>
</evidence>
<dbReference type="AlphaFoldDB" id="A0A1N7HI69"/>
<organism evidence="6 7">
    <name type="scientific">Microbispora rosea</name>
    <dbReference type="NCBI Taxonomy" id="58117"/>
    <lineage>
        <taxon>Bacteria</taxon>
        <taxon>Bacillati</taxon>
        <taxon>Actinomycetota</taxon>
        <taxon>Actinomycetes</taxon>
        <taxon>Streptosporangiales</taxon>
        <taxon>Streptosporangiaceae</taxon>
        <taxon>Microbispora</taxon>
    </lineage>
</organism>
<dbReference type="RefSeq" id="WP_030512523.1">
    <property type="nucleotide sequence ID" value="NZ_CP192071.1"/>
</dbReference>
<dbReference type="PANTHER" id="PTHR13528">
    <property type="entry name" value="39S RIBOSOMAL PROTEIN L28, MITOCHONDRIAL"/>
    <property type="match status" value="1"/>
</dbReference>
<dbReference type="InterPro" id="IPR026569">
    <property type="entry name" value="Ribosomal_bL28"/>
</dbReference>
<dbReference type="GeneID" id="97493536"/>
<dbReference type="Gene3D" id="2.30.170.40">
    <property type="entry name" value="Ribosomal protein L28/L24"/>
    <property type="match status" value="1"/>
</dbReference>
<dbReference type="InterPro" id="IPR037147">
    <property type="entry name" value="Ribosomal_bL28_sf"/>
</dbReference>
<keyword evidence="7" id="KW-1185">Reference proteome</keyword>
<dbReference type="GO" id="GO:0006412">
    <property type="term" value="P:translation"/>
    <property type="evidence" value="ECO:0007669"/>
    <property type="project" value="UniProtKB-UniRule"/>
</dbReference>
<gene>
    <name evidence="5" type="primary">rpmB</name>
    <name evidence="6" type="ORF">SAMN05421833_15218</name>
</gene>
<dbReference type="FunFam" id="2.30.170.40:FF:000001">
    <property type="entry name" value="50S ribosomal protein L28"/>
    <property type="match status" value="1"/>
</dbReference>
<reference evidence="7" key="1">
    <citation type="submission" date="2017-01" db="EMBL/GenBank/DDBJ databases">
        <authorList>
            <person name="Varghese N."/>
            <person name="Submissions S."/>
        </authorList>
    </citation>
    <scope>NUCLEOTIDE SEQUENCE [LARGE SCALE GENOMIC DNA]</scope>
    <source>
        <strain evidence="7">ATCC 12950</strain>
    </source>
</reference>
<name>A0A1N7HI69_9ACTN</name>
<dbReference type="NCBIfam" id="TIGR00009">
    <property type="entry name" value="L28"/>
    <property type="match status" value="1"/>
</dbReference>
<dbReference type="InterPro" id="IPR001383">
    <property type="entry name" value="Ribosomal_bL28_bact-type"/>
</dbReference>
<dbReference type="OrthoDB" id="9805609at2"/>
<keyword evidence="3 5" id="KW-0687">Ribonucleoprotein</keyword>
<evidence type="ECO:0000256" key="1">
    <source>
        <dbReference type="ARBA" id="ARBA00008760"/>
    </source>
</evidence>
<dbReference type="GO" id="GO:0005840">
    <property type="term" value="C:ribosome"/>
    <property type="evidence" value="ECO:0007669"/>
    <property type="project" value="UniProtKB-KW"/>
</dbReference>